<sequence length="343" mass="39046">MTDWDMNLPRASGESCGSAAFKVQPEDFRVEEVLPFEPCGEGEHLFLWIEKTGQNTQWVSRILARIAGIPASSVGYAGLKDRQGVTRQWFSLQLPGKGRADDLNWASCGEGISVLKIEWHNRKLRQGALSGNHFAIRLRDVQGELDDIDNRLRSMSDGGVPNYFGMQRFGFDGGNLNKALAFFDRKLRLKRDQKSIVLSAARSWLFNQLLAQRVREQTWSRLLEGDVLTFRDSHSLILPERRDETVTERFASGELHNTGPLWGRGSLLSEGEVNAWEMSLAERWPELCQGLEKAGMNQERRALRVTPEKMEWRWEEGDLLLSFFLPKGTYATAVLNELFENIS</sequence>
<evidence type="ECO:0000256" key="2">
    <source>
        <dbReference type="ARBA" id="ARBA00022694"/>
    </source>
</evidence>
<accession>A0ABP8V823</accession>
<proteinExistence type="inferred from homology"/>
<dbReference type="PROSITE" id="PS01268">
    <property type="entry name" value="UPF0024"/>
    <property type="match status" value="1"/>
</dbReference>
<dbReference type="EMBL" id="BAABFL010000468">
    <property type="protein sequence ID" value="GAA4652032.1"/>
    <property type="molecule type" value="Genomic_DNA"/>
</dbReference>
<keyword evidence="7" id="KW-1185">Reference proteome</keyword>
<dbReference type="SUPFAM" id="SSF55120">
    <property type="entry name" value="Pseudouridine synthase"/>
    <property type="match status" value="1"/>
</dbReference>
<dbReference type="HAMAP" id="MF_01082">
    <property type="entry name" value="TruD"/>
    <property type="match status" value="1"/>
</dbReference>
<dbReference type="EC" id="5.4.99.27" evidence="4"/>
<evidence type="ECO:0000313" key="7">
    <source>
        <dbReference type="Proteomes" id="UP001500604"/>
    </source>
</evidence>
<dbReference type="PROSITE" id="PS50984">
    <property type="entry name" value="TRUD"/>
    <property type="match status" value="1"/>
</dbReference>
<dbReference type="RefSeq" id="WP_345198524.1">
    <property type="nucleotide sequence ID" value="NZ_BAABFL010000468.1"/>
</dbReference>
<protein>
    <recommendedName>
        <fullName evidence="4">tRNA pseudouridine synthase D</fullName>
        <ecNumber evidence="4">5.4.99.27</ecNumber>
    </recommendedName>
    <alternativeName>
        <fullName evidence="4">tRNA pseudouridine(13) synthase</fullName>
    </alternativeName>
    <alternativeName>
        <fullName evidence="4">tRNA pseudouridylate synthase D</fullName>
    </alternativeName>
    <alternativeName>
        <fullName evidence="4">tRNA-uridine isomerase D</fullName>
    </alternativeName>
</protein>
<comment type="similarity">
    <text evidence="1 4">Belongs to the pseudouridine synthase TruD family.</text>
</comment>
<dbReference type="Pfam" id="PF01142">
    <property type="entry name" value="TruD"/>
    <property type="match status" value="2"/>
</dbReference>
<gene>
    <name evidence="4 6" type="primary">truD</name>
    <name evidence="6" type="ORF">GCM10023116_43160</name>
</gene>
<dbReference type="Gene3D" id="3.30.2340.10">
    <property type="entry name" value="TruD, insertion domain"/>
    <property type="match status" value="1"/>
</dbReference>
<keyword evidence="3 4" id="KW-0413">Isomerase</keyword>
<feature type="active site" description="Nucleophile" evidence="4">
    <location>
        <position position="81"/>
    </location>
</feature>
<evidence type="ECO:0000256" key="4">
    <source>
        <dbReference type="HAMAP-Rule" id="MF_01082"/>
    </source>
</evidence>
<dbReference type="PANTHER" id="PTHR47811">
    <property type="entry name" value="TRNA PSEUDOURIDINE SYNTHASE D"/>
    <property type="match status" value="1"/>
</dbReference>
<reference evidence="7" key="1">
    <citation type="journal article" date="2019" name="Int. J. Syst. Evol. Microbiol.">
        <title>The Global Catalogue of Microorganisms (GCM) 10K type strain sequencing project: providing services to taxonomists for standard genome sequencing and annotation.</title>
        <authorList>
            <consortium name="The Broad Institute Genomics Platform"/>
            <consortium name="The Broad Institute Genome Sequencing Center for Infectious Disease"/>
            <person name="Wu L."/>
            <person name="Ma J."/>
        </authorList>
    </citation>
    <scope>NUCLEOTIDE SEQUENCE [LARGE SCALE GENOMIC DNA]</scope>
    <source>
        <strain evidence="7">JCM 17805</strain>
    </source>
</reference>
<dbReference type="PANTHER" id="PTHR47811:SF1">
    <property type="entry name" value="TRNA PSEUDOURIDINE SYNTHASE D"/>
    <property type="match status" value="1"/>
</dbReference>
<dbReference type="Proteomes" id="UP001500604">
    <property type="component" value="Unassembled WGS sequence"/>
</dbReference>
<comment type="caution">
    <text evidence="6">The sequence shown here is derived from an EMBL/GenBank/DDBJ whole genome shotgun (WGS) entry which is preliminary data.</text>
</comment>
<dbReference type="NCBIfam" id="NF002153">
    <property type="entry name" value="PRK00984.1-2"/>
    <property type="match status" value="1"/>
</dbReference>
<organism evidence="6 7">
    <name type="scientific">Kistimonas scapharcae</name>
    <dbReference type="NCBI Taxonomy" id="1036133"/>
    <lineage>
        <taxon>Bacteria</taxon>
        <taxon>Pseudomonadati</taxon>
        <taxon>Pseudomonadota</taxon>
        <taxon>Gammaproteobacteria</taxon>
        <taxon>Oceanospirillales</taxon>
        <taxon>Endozoicomonadaceae</taxon>
        <taxon>Kistimonas</taxon>
    </lineage>
</organism>
<dbReference type="InterPro" id="IPR042214">
    <property type="entry name" value="TruD_catalytic"/>
</dbReference>
<comment type="function">
    <text evidence="4">Responsible for synthesis of pseudouridine from uracil-13 in transfer RNAs.</text>
</comment>
<comment type="catalytic activity">
    <reaction evidence="4">
        <text>uridine(13) in tRNA = pseudouridine(13) in tRNA</text>
        <dbReference type="Rhea" id="RHEA:42540"/>
        <dbReference type="Rhea" id="RHEA-COMP:10105"/>
        <dbReference type="Rhea" id="RHEA-COMP:10106"/>
        <dbReference type="ChEBI" id="CHEBI:65314"/>
        <dbReference type="ChEBI" id="CHEBI:65315"/>
        <dbReference type="EC" id="5.4.99.27"/>
    </reaction>
</comment>
<dbReference type="InterPro" id="IPR011760">
    <property type="entry name" value="PsdUridine_synth_TruD_insert"/>
</dbReference>
<dbReference type="InterPro" id="IPR001656">
    <property type="entry name" value="PsdUridine_synth_TruD"/>
</dbReference>
<evidence type="ECO:0000256" key="3">
    <source>
        <dbReference type="ARBA" id="ARBA00023235"/>
    </source>
</evidence>
<name>A0ABP8V823_9GAMM</name>
<dbReference type="Gene3D" id="3.30.2350.20">
    <property type="entry name" value="TruD, catalytic domain"/>
    <property type="match status" value="1"/>
</dbReference>
<evidence type="ECO:0000313" key="6">
    <source>
        <dbReference type="EMBL" id="GAA4652032.1"/>
    </source>
</evidence>
<dbReference type="InterPro" id="IPR050170">
    <property type="entry name" value="TruD_pseudoU_synthase"/>
</dbReference>
<dbReference type="InterPro" id="IPR043165">
    <property type="entry name" value="TruD_insert_sf"/>
</dbReference>
<keyword evidence="2 4" id="KW-0819">tRNA processing</keyword>
<dbReference type="CDD" id="cd02575">
    <property type="entry name" value="PseudoU_synth_EcTruD"/>
    <property type="match status" value="1"/>
</dbReference>
<evidence type="ECO:0000256" key="1">
    <source>
        <dbReference type="ARBA" id="ARBA00007953"/>
    </source>
</evidence>
<dbReference type="InterPro" id="IPR020119">
    <property type="entry name" value="PsdUridine_synth_TruD_CS"/>
</dbReference>
<feature type="domain" description="TRUD" evidence="5">
    <location>
        <begin position="159"/>
        <end position="305"/>
    </location>
</feature>
<dbReference type="InterPro" id="IPR020103">
    <property type="entry name" value="PsdUridine_synth_cat_dom_sf"/>
</dbReference>
<evidence type="ECO:0000259" key="5">
    <source>
        <dbReference type="PROSITE" id="PS50984"/>
    </source>
</evidence>